<dbReference type="SMART" id="SM00885">
    <property type="entry name" value="D5_N"/>
    <property type="match status" value="1"/>
</dbReference>
<dbReference type="InterPro" id="IPR045455">
    <property type="entry name" value="NrS-1_pol-like_helicase"/>
</dbReference>
<dbReference type="InterPro" id="IPR006500">
    <property type="entry name" value="Helicase_put_C_phage/plasmid"/>
</dbReference>
<dbReference type="Proteomes" id="UP000216752">
    <property type="component" value="Chromosome"/>
</dbReference>
<dbReference type="InterPro" id="IPR036977">
    <property type="entry name" value="DNA_primase_Znf_CHC2"/>
</dbReference>
<dbReference type="NCBIfam" id="TIGR01613">
    <property type="entry name" value="primase_Cterm"/>
    <property type="match status" value="1"/>
</dbReference>
<organism evidence="5 6">
    <name type="scientific">Sporomusa silvacetica DSM 10669</name>
    <dbReference type="NCBI Taxonomy" id="1123289"/>
    <lineage>
        <taxon>Bacteria</taxon>
        <taxon>Bacillati</taxon>
        <taxon>Bacillota</taxon>
        <taxon>Negativicutes</taxon>
        <taxon>Selenomonadales</taxon>
        <taxon>Sporomusaceae</taxon>
        <taxon>Sporomusa</taxon>
    </lineage>
</organism>
<dbReference type="SMART" id="SM00400">
    <property type="entry name" value="ZnF_CHCC"/>
    <property type="match status" value="1"/>
</dbReference>
<keyword evidence="5" id="KW-0548">Nucleotidyltransferase</keyword>
<dbReference type="EC" id="2.7.7.-" evidence="5"/>
<dbReference type="SUPFAM" id="SSF57783">
    <property type="entry name" value="Zinc beta-ribbon"/>
    <property type="match status" value="1"/>
</dbReference>
<dbReference type="Gene3D" id="3.90.580.10">
    <property type="entry name" value="Zinc finger, CHC2-type domain"/>
    <property type="match status" value="1"/>
</dbReference>
<dbReference type="RefSeq" id="WP_169717786.1">
    <property type="nucleotide sequence ID" value="NZ_CP155573.1"/>
</dbReference>
<evidence type="ECO:0000313" key="6">
    <source>
        <dbReference type="Proteomes" id="UP000216752"/>
    </source>
</evidence>
<evidence type="ECO:0000256" key="2">
    <source>
        <dbReference type="ARBA" id="ARBA00022801"/>
    </source>
</evidence>
<accession>A0ABZ3IIP4</accession>
<dbReference type="PANTHER" id="PTHR35372:SF2">
    <property type="entry name" value="SF3 HELICASE DOMAIN-CONTAINING PROTEIN"/>
    <property type="match status" value="1"/>
</dbReference>
<keyword evidence="3" id="KW-0067">ATP-binding</keyword>
<dbReference type="InterPro" id="IPR014818">
    <property type="entry name" value="Phage/plasmid_primase_P4_C"/>
</dbReference>
<dbReference type="InterPro" id="IPR002694">
    <property type="entry name" value="Znf_CHC2"/>
</dbReference>
<proteinExistence type="predicted"/>
<reference evidence="5" key="1">
    <citation type="submission" date="2024-05" db="EMBL/GenBank/DDBJ databases">
        <title>Isolation and characterization of Sporomusa carbonis sp. nov., a carboxydotrophic hydrogenogen in the genus of Sporomusa isolated from a charcoal burning pile.</title>
        <authorList>
            <person name="Boeer T."/>
            <person name="Rosenbaum F."/>
            <person name="Eysell L."/>
            <person name="Mueller V."/>
            <person name="Daniel R."/>
            <person name="Poehlein A."/>
        </authorList>
    </citation>
    <scope>NUCLEOTIDE SEQUENCE [LARGE SCALE GENOMIC DNA]</scope>
    <source>
        <strain evidence="5">DSM 10669</strain>
    </source>
</reference>
<dbReference type="Gene3D" id="3.40.50.300">
    <property type="entry name" value="P-loop containing nucleotide triphosphate hydrolases"/>
    <property type="match status" value="1"/>
</dbReference>
<keyword evidence="2" id="KW-0378">Hydrolase</keyword>
<dbReference type="SUPFAM" id="SSF56731">
    <property type="entry name" value="DNA primase core"/>
    <property type="match status" value="1"/>
</dbReference>
<dbReference type="CDD" id="cd01029">
    <property type="entry name" value="TOPRIM_primases"/>
    <property type="match status" value="1"/>
</dbReference>
<dbReference type="SUPFAM" id="SSF52540">
    <property type="entry name" value="P-loop containing nucleoside triphosphate hydrolases"/>
    <property type="match status" value="1"/>
</dbReference>
<evidence type="ECO:0000313" key="5">
    <source>
        <dbReference type="EMBL" id="XFO65561.1"/>
    </source>
</evidence>
<dbReference type="InterPro" id="IPR034154">
    <property type="entry name" value="TOPRIM_DnaG/twinkle"/>
</dbReference>
<name>A0ABZ3IIP4_9FIRM</name>
<dbReference type="EMBL" id="CP155573">
    <property type="protein sequence ID" value="XFO65561.1"/>
    <property type="molecule type" value="Genomic_DNA"/>
</dbReference>
<protein>
    <submittedName>
        <fullName evidence="5">DNA primase</fullName>
        <ecNumber evidence="5">2.7.7.-</ecNumber>
    </submittedName>
</protein>
<evidence type="ECO:0000256" key="1">
    <source>
        <dbReference type="ARBA" id="ARBA00022741"/>
    </source>
</evidence>
<keyword evidence="5" id="KW-0808">Transferase</keyword>
<dbReference type="InterPro" id="IPR051620">
    <property type="entry name" value="ORF904-like_C"/>
</dbReference>
<evidence type="ECO:0000256" key="3">
    <source>
        <dbReference type="ARBA" id="ARBA00022840"/>
    </source>
</evidence>
<dbReference type="InterPro" id="IPR014015">
    <property type="entry name" value="Helicase_SF3_DNA-vir"/>
</dbReference>
<keyword evidence="1" id="KW-0547">Nucleotide-binding</keyword>
<sequence>MNDITRIRDKLPILQVSADYGLPVTRKGNRPFISCPWHNENTPSAELYPVQNKGYCHGCKKGFDSIDLWAHFNNCTNTEAVKRLAERFKPDQQQKKHVAATYDYTDAAGALLFQAVRMEPKGFYQRRPDGRGDWINDLKGVEPVPYHLPELLAAIERNQTIYIVEGCKDAENIIKLGMVATCNSGGAGKWTVLHSKYFTAGCNVVVLPDNDIPGHDHAQSVARQLHERSCHIKVVNLPDLPPKGDVSDWLNTGHTHDELLRLVESAPYWEPVQAEPVNGPKHFHYTELGSAERLLYQNAEDIRFCPELNLFLVWDGKRWKKDTDGGIKRLAMQMVRGMYDVSNVTEPEVQLKWAKTCESRAKLESIVELTKALPGVPISINELDQGKYLVNCLNGTIDLKTGKLLPHAKEHNITHLLPFEYRSYDADSDCRRWVQFLCEITDNNLEIMRYLWKVAGLCLSGDTSEHVLNIFYGAEGRNGKGVFIQVLQDILGELQCNLPFATFEPKNAGGIPCDIAAMAGKRLVIAQESNEGKRIDEATVKSLTGGDMLTGRFMRCDFFQFKPTHKIIMSTNNRPVIKETSNAIWARLRLIPFEVSFEGREDRRLIDKLQKELPEIFAWCVAGFAEWQREGLEPPECIKQVCREYRAKEDVIQIFIDECCTTNENVSAAAKDLYDTFITWAARNGEKPITRRVFYDRMESRKFKKYMSNGVTRFKSIGLLDFKRLTG</sequence>
<gene>
    <name evidence="5" type="primary">dnaG_2</name>
    <name evidence="5" type="ORF">SPSIL_017010</name>
</gene>
<dbReference type="Pfam" id="PF01807">
    <property type="entry name" value="Zn_ribbon_DnaG"/>
    <property type="match status" value="1"/>
</dbReference>
<dbReference type="PANTHER" id="PTHR35372">
    <property type="entry name" value="ATP BINDING PROTEIN-RELATED"/>
    <property type="match status" value="1"/>
</dbReference>
<dbReference type="Pfam" id="PF08706">
    <property type="entry name" value="D5_N"/>
    <property type="match status" value="1"/>
</dbReference>
<dbReference type="Pfam" id="PF19263">
    <property type="entry name" value="DUF5906"/>
    <property type="match status" value="1"/>
</dbReference>
<dbReference type="InterPro" id="IPR027417">
    <property type="entry name" value="P-loop_NTPase"/>
</dbReference>
<keyword evidence="6" id="KW-1185">Reference proteome</keyword>
<dbReference type="GO" id="GO:0016779">
    <property type="term" value="F:nucleotidyltransferase activity"/>
    <property type="evidence" value="ECO:0007669"/>
    <property type="project" value="UniProtKB-KW"/>
</dbReference>
<feature type="domain" description="SF3 helicase" evidence="4">
    <location>
        <begin position="446"/>
        <end position="606"/>
    </location>
</feature>
<dbReference type="Gene3D" id="3.40.1360.10">
    <property type="match status" value="1"/>
</dbReference>
<evidence type="ECO:0000259" key="4">
    <source>
        <dbReference type="PROSITE" id="PS51206"/>
    </source>
</evidence>
<dbReference type="PROSITE" id="PS51206">
    <property type="entry name" value="SF3_HELICASE_1"/>
    <property type="match status" value="1"/>
</dbReference>